<feature type="binding site" evidence="8">
    <location>
        <position position="157"/>
    </location>
    <ligand>
        <name>Zn(2+)</name>
        <dbReference type="ChEBI" id="CHEBI:29105"/>
    </ligand>
</feature>
<feature type="binding site" evidence="8">
    <location>
        <position position="154"/>
    </location>
    <ligand>
        <name>Zn(2+)</name>
        <dbReference type="ChEBI" id="CHEBI:29105"/>
    </ligand>
</feature>
<evidence type="ECO:0000256" key="2">
    <source>
        <dbReference type="ARBA" id="ARBA00012925"/>
    </source>
</evidence>
<dbReference type="PANTHER" id="PTHR11002:SF76">
    <property type="entry name" value="CARBONIC ANHYDRASE"/>
    <property type="match status" value="1"/>
</dbReference>
<evidence type="ECO:0000256" key="1">
    <source>
        <dbReference type="ARBA" id="ARBA00006217"/>
    </source>
</evidence>
<dbReference type="SMART" id="SM00947">
    <property type="entry name" value="Pro_CA"/>
    <property type="match status" value="1"/>
</dbReference>
<keyword evidence="10" id="KW-1185">Reference proteome</keyword>
<gene>
    <name evidence="9" type="ORF">IQ276_25250</name>
</gene>
<dbReference type="EC" id="4.2.1.1" evidence="2"/>
<evidence type="ECO:0000313" key="10">
    <source>
        <dbReference type="Proteomes" id="UP000622533"/>
    </source>
</evidence>
<dbReference type="EMBL" id="JADEXS010000445">
    <property type="protein sequence ID" value="MBE9025611.1"/>
    <property type="molecule type" value="Genomic_DNA"/>
</dbReference>
<comment type="similarity">
    <text evidence="1">Belongs to the beta-class carbonic anhydrase family.</text>
</comment>
<feature type="binding site" evidence="8">
    <location>
        <position position="101"/>
    </location>
    <ligand>
        <name>Zn(2+)</name>
        <dbReference type="ChEBI" id="CHEBI:29105"/>
    </ligand>
</feature>
<name>A0A8J6ZVD4_DESMC</name>
<protein>
    <recommendedName>
        <fullName evidence="2">carbonic anhydrase</fullName>
        <ecNumber evidence="2">4.2.1.1</ecNumber>
    </recommendedName>
</protein>
<keyword evidence="4 8" id="KW-0862">Zinc</keyword>
<feature type="binding site" evidence="8">
    <location>
        <position position="103"/>
    </location>
    <ligand>
        <name>Zn(2+)</name>
        <dbReference type="ChEBI" id="CHEBI:29105"/>
    </ligand>
</feature>
<evidence type="ECO:0000313" key="9">
    <source>
        <dbReference type="EMBL" id="MBE9025611.1"/>
    </source>
</evidence>
<organism evidence="9 10">
    <name type="scientific">Desmonostoc muscorum LEGE 12446</name>
    <dbReference type="NCBI Taxonomy" id="1828758"/>
    <lineage>
        <taxon>Bacteria</taxon>
        <taxon>Bacillati</taxon>
        <taxon>Cyanobacteriota</taxon>
        <taxon>Cyanophyceae</taxon>
        <taxon>Nostocales</taxon>
        <taxon>Nostocaceae</taxon>
        <taxon>Desmonostoc</taxon>
    </lineage>
</organism>
<dbReference type="GO" id="GO:0004089">
    <property type="term" value="F:carbonate dehydratase activity"/>
    <property type="evidence" value="ECO:0007669"/>
    <property type="project" value="UniProtKB-EC"/>
</dbReference>
<dbReference type="RefSeq" id="WP_193920745.1">
    <property type="nucleotide sequence ID" value="NZ_JADEXS020000001.1"/>
</dbReference>
<dbReference type="CDD" id="cd03378">
    <property type="entry name" value="beta_CA_cladeC"/>
    <property type="match status" value="1"/>
</dbReference>
<dbReference type="InterPro" id="IPR036874">
    <property type="entry name" value="Carbonic_anhydrase_sf"/>
</dbReference>
<dbReference type="SUPFAM" id="SSF53056">
    <property type="entry name" value="beta-carbonic anhydrase, cab"/>
    <property type="match status" value="1"/>
</dbReference>
<evidence type="ECO:0000256" key="7">
    <source>
        <dbReference type="ARBA" id="ARBA00048348"/>
    </source>
</evidence>
<dbReference type="PROSITE" id="PS51318">
    <property type="entry name" value="TAT"/>
    <property type="match status" value="1"/>
</dbReference>
<proteinExistence type="inferred from homology"/>
<evidence type="ECO:0000256" key="4">
    <source>
        <dbReference type="ARBA" id="ARBA00022833"/>
    </source>
</evidence>
<dbReference type="Proteomes" id="UP000622533">
    <property type="component" value="Unassembled WGS sequence"/>
</dbReference>
<comment type="caution">
    <text evidence="9">The sequence shown here is derived from an EMBL/GenBank/DDBJ whole genome shotgun (WGS) entry which is preliminary data.</text>
</comment>
<comment type="catalytic activity">
    <reaction evidence="7">
        <text>hydrogencarbonate + H(+) = CO2 + H2O</text>
        <dbReference type="Rhea" id="RHEA:10748"/>
        <dbReference type="ChEBI" id="CHEBI:15377"/>
        <dbReference type="ChEBI" id="CHEBI:15378"/>
        <dbReference type="ChEBI" id="CHEBI:16526"/>
        <dbReference type="ChEBI" id="CHEBI:17544"/>
        <dbReference type="EC" id="4.2.1.1"/>
    </reaction>
</comment>
<dbReference type="PANTHER" id="PTHR11002">
    <property type="entry name" value="CARBONIC ANHYDRASE"/>
    <property type="match status" value="1"/>
</dbReference>
<reference evidence="9" key="1">
    <citation type="submission" date="2020-10" db="EMBL/GenBank/DDBJ databases">
        <authorList>
            <person name="Castelo-Branco R."/>
            <person name="Eusebio N."/>
            <person name="Adriana R."/>
            <person name="Vieira A."/>
            <person name="Brugerolle De Fraissinette N."/>
            <person name="Rezende De Castro R."/>
            <person name="Schneider M.P."/>
            <person name="Vasconcelos V."/>
            <person name="Leao P.N."/>
        </authorList>
    </citation>
    <scope>NUCLEOTIDE SEQUENCE</scope>
    <source>
        <strain evidence="9">LEGE 12446</strain>
    </source>
</reference>
<keyword evidence="5" id="KW-0456">Lyase</keyword>
<evidence type="ECO:0000256" key="5">
    <source>
        <dbReference type="ARBA" id="ARBA00023239"/>
    </source>
</evidence>
<dbReference type="FunFam" id="3.40.1050.10:FF:000006">
    <property type="entry name" value="Carbonic anhydrase"/>
    <property type="match status" value="1"/>
</dbReference>
<evidence type="ECO:0000256" key="3">
    <source>
        <dbReference type="ARBA" id="ARBA00022723"/>
    </source>
</evidence>
<dbReference type="InterPro" id="IPR001765">
    <property type="entry name" value="Carbonic_anhydrase"/>
</dbReference>
<sequence length="243" mass="25672">MSVQHPQINVSRRNLLKFGAGAIGTGVVTVGLASNLVAPEKSLAQESPAKEDDITPDKALQELLDGNDRFVKSKRKNPHQSYSRLAEVAKGQKPFASILGCADSRVPSEIVFDQGLGDLFVCRIAGNIATSEEIGSLEFGSLVLGSKVILVLGHERCGAVDATIKGAQVPGRIGSLIEAIRLGVERSKDKPGDRLENAAKANILVQVETLKSSSVLSELINGGKLKIVGGYYDLDTGKVSLVS</sequence>
<dbReference type="Gene3D" id="3.40.1050.10">
    <property type="entry name" value="Carbonic anhydrase"/>
    <property type="match status" value="1"/>
</dbReference>
<keyword evidence="3 8" id="KW-0479">Metal-binding</keyword>
<dbReference type="Pfam" id="PF00484">
    <property type="entry name" value="Pro_CA"/>
    <property type="match status" value="1"/>
</dbReference>
<accession>A0A8J6ZVD4</accession>
<comment type="cofactor">
    <cofactor evidence="8">
        <name>Zn(2+)</name>
        <dbReference type="ChEBI" id="CHEBI:29105"/>
    </cofactor>
    <text evidence="8">Binds 1 zinc ion per subunit.</text>
</comment>
<dbReference type="InterPro" id="IPR006311">
    <property type="entry name" value="TAT_signal"/>
</dbReference>
<dbReference type="GO" id="GO:0008270">
    <property type="term" value="F:zinc ion binding"/>
    <property type="evidence" value="ECO:0007669"/>
    <property type="project" value="InterPro"/>
</dbReference>
<evidence type="ECO:0000256" key="6">
    <source>
        <dbReference type="ARBA" id="ARBA00024993"/>
    </source>
</evidence>
<evidence type="ECO:0000256" key="8">
    <source>
        <dbReference type="PIRSR" id="PIRSR601765-1"/>
    </source>
</evidence>
<comment type="function">
    <text evidence="6">Catalyzes the reversible hydration of carbon dioxide to form bicarbonate.</text>
</comment>
<dbReference type="AlphaFoldDB" id="A0A8J6ZVD4"/>